<keyword evidence="2" id="KW-0326">Glycosidase</keyword>
<dbReference type="PANTHER" id="PTHR12304:SF4">
    <property type="entry name" value="URIDINE NUCLEOSIDASE"/>
    <property type="match status" value="1"/>
</dbReference>
<evidence type="ECO:0000256" key="1">
    <source>
        <dbReference type="ARBA" id="ARBA00022801"/>
    </source>
</evidence>
<accession>A0ABU8NXR1</accession>
<feature type="domain" description="Inosine/uridine-preferring nucleoside hydrolase" evidence="3">
    <location>
        <begin position="5"/>
        <end position="294"/>
    </location>
</feature>
<evidence type="ECO:0000259" key="3">
    <source>
        <dbReference type="Pfam" id="PF01156"/>
    </source>
</evidence>
<dbReference type="InterPro" id="IPR036452">
    <property type="entry name" value="Ribo_hydro-like"/>
</dbReference>
<dbReference type="SUPFAM" id="SSF53590">
    <property type="entry name" value="Nucleoside hydrolase"/>
    <property type="match status" value="1"/>
</dbReference>
<organism evidence="4 5">
    <name type="scientific">Corynebacterium mastitidis</name>
    <dbReference type="NCBI Taxonomy" id="161890"/>
    <lineage>
        <taxon>Bacteria</taxon>
        <taxon>Bacillati</taxon>
        <taxon>Actinomycetota</taxon>
        <taxon>Actinomycetes</taxon>
        <taxon>Mycobacteriales</taxon>
        <taxon>Corynebacteriaceae</taxon>
        <taxon>Corynebacterium</taxon>
    </lineage>
</organism>
<evidence type="ECO:0000256" key="2">
    <source>
        <dbReference type="ARBA" id="ARBA00023295"/>
    </source>
</evidence>
<keyword evidence="1 4" id="KW-0378">Hydrolase</keyword>
<dbReference type="InterPro" id="IPR001910">
    <property type="entry name" value="Inosine/uridine_hydrolase_dom"/>
</dbReference>
<dbReference type="Gene3D" id="3.90.245.10">
    <property type="entry name" value="Ribonucleoside hydrolase-like"/>
    <property type="match status" value="1"/>
</dbReference>
<dbReference type="GO" id="GO:0016787">
    <property type="term" value="F:hydrolase activity"/>
    <property type="evidence" value="ECO:0007669"/>
    <property type="project" value="UniProtKB-KW"/>
</dbReference>
<evidence type="ECO:0000313" key="4">
    <source>
        <dbReference type="EMBL" id="MEJ4099804.1"/>
    </source>
</evidence>
<evidence type="ECO:0000313" key="5">
    <source>
        <dbReference type="Proteomes" id="UP001359781"/>
    </source>
</evidence>
<dbReference type="Proteomes" id="UP001359781">
    <property type="component" value="Unassembled WGS sequence"/>
</dbReference>
<dbReference type="EMBL" id="JBAHVJ010000005">
    <property type="protein sequence ID" value="MEJ4099804.1"/>
    <property type="molecule type" value="Genomic_DNA"/>
</dbReference>
<name>A0ABU8NXR1_9CORY</name>
<comment type="caution">
    <text evidence="4">The sequence shown here is derived from an EMBL/GenBank/DDBJ whole genome shotgun (WGS) entry which is preliminary data.</text>
</comment>
<dbReference type="PANTHER" id="PTHR12304">
    <property type="entry name" value="INOSINE-URIDINE PREFERRING NUCLEOSIDE HYDROLASE"/>
    <property type="match status" value="1"/>
</dbReference>
<dbReference type="RefSeq" id="WP_337890236.1">
    <property type="nucleotide sequence ID" value="NZ_JBAHVI010000005.1"/>
</dbReference>
<keyword evidence="5" id="KW-1185">Reference proteome</keyword>
<sequence>MIPQVILDCDTGIDDALALMYLAGLHRAGEIELCAVTCTAGNTTAEQAARNSRYVLRRCGIETIPVVAGEAAPLGVELVTTPETHGPTGLGYLRAPGGTEETTRPPVQEWREAWRRHPQAQVIVVGPATHLALWGPRSRVTLMGGAYLYPGNTTPTAEWNSWVDPHAAKRAFAQAVEPITVCSLGVTERFTLDPSSLDALILTLGSAEIARDLPELLRFYFEFHRAQGEGYLAQIHDLFTCMIALGRVPCTVREARVDVEADSELLRGTTVADLRGHWGSEPNARLVQDADVAAAHRELLRAAALLAP</sequence>
<dbReference type="InterPro" id="IPR023186">
    <property type="entry name" value="IUNH"/>
</dbReference>
<gene>
    <name evidence="4" type="ORF">V5S96_05440</name>
</gene>
<dbReference type="Pfam" id="PF01156">
    <property type="entry name" value="IU_nuc_hydro"/>
    <property type="match status" value="1"/>
</dbReference>
<reference evidence="4 5" key="1">
    <citation type="submission" date="2024-02" db="EMBL/GenBank/DDBJ databases">
        <title>Whole genome sequencing and characterization of Corynebacterium isolated from the ocular surface of dry eye disease sufferers.</title>
        <authorList>
            <person name="Naqvi M."/>
        </authorList>
    </citation>
    <scope>NUCLEOTIDE SEQUENCE [LARGE SCALE GENOMIC DNA]</scope>
    <source>
        <strain evidence="4 5">PCRF</strain>
    </source>
</reference>
<proteinExistence type="predicted"/>
<protein>
    <submittedName>
        <fullName evidence="4">Nucleoside hydrolase</fullName>
    </submittedName>
</protein>